<dbReference type="HAMAP" id="MF_00457">
    <property type="entry name" value="UPF0173"/>
    <property type="match status" value="1"/>
</dbReference>
<gene>
    <name evidence="4" type="ORF">KTC_33260</name>
</gene>
<dbReference type="InterPro" id="IPR036866">
    <property type="entry name" value="RibonucZ/Hydroxyglut_hydro"/>
</dbReference>
<keyword evidence="1 2" id="KW-0378">Hydrolase</keyword>
<dbReference type="Gene3D" id="3.60.15.10">
    <property type="entry name" value="Ribonuclease Z/Hydroxyacylglutathione hydrolase-like"/>
    <property type="match status" value="1"/>
</dbReference>
<dbReference type="GO" id="GO:0016787">
    <property type="term" value="F:hydrolase activity"/>
    <property type="evidence" value="ECO:0007669"/>
    <property type="project" value="UniProtKB-UniRule"/>
</dbReference>
<sequence>MTLQLQGTKITWLGHATFKITTPSNKVILIDPWLEHNPACPAEARKFEHLDLILATHGHSDHIGDAVATAKQYKPQVIAIVELANWLSSKGVENTIGINKGGSVVIDNITISMTHALHTSGLEDGSYGGEPAGYVIELENGLKIYHAGDTMPFTDMQIIRELYAPDIAMLPIGDFFTMGPRGAALATRLLGVKHVIPMHYATFPVLRGTPAELREELGKLGLDQVEVIEMKPGQTIS</sequence>
<evidence type="ECO:0000259" key="3">
    <source>
        <dbReference type="SMART" id="SM00849"/>
    </source>
</evidence>
<dbReference type="InterPro" id="IPR001279">
    <property type="entry name" value="Metallo-B-lactamas"/>
</dbReference>
<feature type="domain" description="Metallo-beta-lactamase" evidence="3">
    <location>
        <begin position="14"/>
        <end position="199"/>
    </location>
</feature>
<comment type="similarity">
    <text evidence="2">Belongs to the UPF0173 family.</text>
</comment>
<dbReference type="SUPFAM" id="SSF56281">
    <property type="entry name" value="Metallo-hydrolase/oxidoreductase"/>
    <property type="match status" value="1"/>
</dbReference>
<dbReference type="NCBIfam" id="NF001911">
    <property type="entry name" value="PRK00685.1"/>
    <property type="match status" value="1"/>
</dbReference>
<dbReference type="EMBL" id="AP019376">
    <property type="protein sequence ID" value="BBH88575.1"/>
    <property type="molecule type" value="Genomic_DNA"/>
</dbReference>
<dbReference type="PANTHER" id="PTHR43546">
    <property type="entry name" value="UPF0173 METAL-DEPENDENT HYDROLASE MJ1163-RELATED"/>
    <property type="match status" value="1"/>
</dbReference>
<dbReference type="InterPro" id="IPR050114">
    <property type="entry name" value="UPF0173_UPF0282_UlaG_hydrolase"/>
</dbReference>
<accession>A0A455SQV6</accession>
<dbReference type="InterPro" id="IPR022877">
    <property type="entry name" value="UPF0173"/>
</dbReference>
<organism evidence="4">
    <name type="scientific">Thermosporothrix sp. COM3</name>
    <dbReference type="NCBI Taxonomy" id="2490863"/>
    <lineage>
        <taxon>Bacteria</taxon>
        <taxon>Bacillati</taxon>
        <taxon>Chloroflexota</taxon>
        <taxon>Ktedonobacteria</taxon>
        <taxon>Ktedonobacterales</taxon>
        <taxon>Thermosporotrichaceae</taxon>
        <taxon>Thermosporothrix</taxon>
    </lineage>
</organism>
<evidence type="ECO:0000256" key="1">
    <source>
        <dbReference type="ARBA" id="ARBA00022801"/>
    </source>
</evidence>
<protein>
    <recommendedName>
        <fullName evidence="2">UPF0173 metal-dependent hydrolase KTC_33260</fullName>
    </recommendedName>
</protein>
<reference evidence="4" key="1">
    <citation type="submission" date="2018-12" db="EMBL/GenBank/DDBJ databases">
        <title>Novel natural products biosynthetic potential of the class Ktedonobacteria.</title>
        <authorList>
            <person name="Zheng Y."/>
            <person name="Saitou A."/>
            <person name="Wang C.M."/>
            <person name="Toyoda A."/>
            <person name="Minakuchi Y."/>
            <person name="Sekiguchi Y."/>
            <person name="Ueda K."/>
            <person name="Takano H."/>
            <person name="Sakai Y."/>
            <person name="Yokota A."/>
            <person name="Yabe S."/>
        </authorList>
    </citation>
    <scope>NUCLEOTIDE SEQUENCE</scope>
    <source>
        <strain evidence="4">COM3</strain>
    </source>
</reference>
<dbReference type="AlphaFoldDB" id="A0A455SQV6"/>
<dbReference type="PANTHER" id="PTHR43546:SF3">
    <property type="entry name" value="UPF0173 METAL-DEPENDENT HYDROLASE MJ1163"/>
    <property type="match status" value="1"/>
</dbReference>
<evidence type="ECO:0000256" key="2">
    <source>
        <dbReference type="HAMAP-Rule" id="MF_00457"/>
    </source>
</evidence>
<name>A0A455SQV6_9CHLR</name>
<evidence type="ECO:0000313" key="4">
    <source>
        <dbReference type="EMBL" id="BBH88575.1"/>
    </source>
</evidence>
<proteinExistence type="inferred from homology"/>
<dbReference type="SMART" id="SM00849">
    <property type="entry name" value="Lactamase_B"/>
    <property type="match status" value="1"/>
</dbReference>
<dbReference type="Pfam" id="PF12706">
    <property type="entry name" value="Lactamase_B_2"/>
    <property type="match status" value="1"/>
</dbReference>